<dbReference type="Proteomes" id="UP001464891">
    <property type="component" value="Unassembled WGS sequence"/>
</dbReference>
<evidence type="ECO:0000313" key="1">
    <source>
        <dbReference type="EMBL" id="MEP0820680.1"/>
    </source>
</evidence>
<dbReference type="EMBL" id="JAMPKM010000039">
    <property type="protein sequence ID" value="MEP0820680.1"/>
    <property type="molecule type" value="Genomic_DNA"/>
</dbReference>
<organism evidence="1 2">
    <name type="scientific">Trichocoleus desertorum GB2-A4</name>
    <dbReference type="NCBI Taxonomy" id="2933944"/>
    <lineage>
        <taxon>Bacteria</taxon>
        <taxon>Bacillati</taxon>
        <taxon>Cyanobacteriota</taxon>
        <taxon>Cyanophyceae</taxon>
        <taxon>Leptolyngbyales</taxon>
        <taxon>Trichocoleusaceae</taxon>
        <taxon>Trichocoleus</taxon>
    </lineage>
</organism>
<gene>
    <name evidence="1" type="ORF">NC998_26680</name>
</gene>
<protein>
    <submittedName>
        <fullName evidence="1">Uncharacterized protein</fullName>
    </submittedName>
</protein>
<dbReference type="RefSeq" id="WP_190442738.1">
    <property type="nucleotide sequence ID" value="NZ_JAMPKM010000039.1"/>
</dbReference>
<reference evidence="1 2" key="1">
    <citation type="submission" date="2022-04" db="EMBL/GenBank/DDBJ databases">
        <title>Positive selection, recombination, and allopatry shape intraspecific diversity of widespread and dominant cyanobacteria.</title>
        <authorList>
            <person name="Wei J."/>
            <person name="Shu W."/>
            <person name="Hu C."/>
        </authorList>
    </citation>
    <scope>NUCLEOTIDE SEQUENCE [LARGE SCALE GENOMIC DNA]</scope>
    <source>
        <strain evidence="1 2">GB2-A4</strain>
    </source>
</reference>
<proteinExistence type="predicted"/>
<name>A0ABV0JG09_9CYAN</name>
<comment type="caution">
    <text evidence="1">The sequence shown here is derived from an EMBL/GenBank/DDBJ whole genome shotgun (WGS) entry which is preliminary data.</text>
</comment>
<evidence type="ECO:0000313" key="2">
    <source>
        <dbReference type="Proteomes" id="UP001464891"/>
    </source>
</evidence>
<keyword evidence="2" id="KW-1185">Reference proteome</keyword>
<sequence length="60" mass="6525">MVTFHSSAIAFGGSGAPAQCKPPNFFELKRDLNVCPSFNIFNIQMNLALVFQGVELYGEG</sequence>
<accession>A0ABV0JG09</accession>